<dbReference type="AlphaFoldDB" id="A0A2J7RE65"/>
<evidence type="ECO:0000313" key="3">
    <source>
        <dbReference type="EMBL" id="PNF39126.1"/>
    </source>
</evidence>
<comment type="caution">
    <text evidence="3">The sequence shown here is derived from an EMBL/GenBank/DDBJ whole genome shotgun (WGS) entry which is preliminary data.</text>
</comment>
<evidence type="ECO:0000259" key="1">
    <source>
        <dbReference type="Pfam" id="PF07678"/>
    </source>
</evidence>
<feature type="domain" description="Farnesoic acid O-methyl transferase" evidence="2">
    <location>
        <begin position="1"/>
        <end position="97"/>
    </location>
</feature>
<accession>A0A2J7RE65</accession>
<dbReference type="Pfam" id="PF12248">
    <property type="entry name" value="Methyltransf_FA"/>
    <property type="match status" value="1"/>
</dbReference>
<evidence type="ECO:0000259" key="2">
    <source>
        <dbReference type="Pfam" id="PF12248"/>
    </source>
</evidence>
<sequence length="335" mass="37028">MYQIVLGDAGNTMSWIGRGKHGFGVRLVSAQTPHLLSETSFQTLWVTWDRGTVAVGKGPLLHNNTLLKWRMDKKLKVQHIGFASGWGHMAEFRMWNYNDEAGFSQVLHLDVPRSVVPGSEQGTLLIAGGLALPVTSQLHQPGLGLGESTSLAAAVSRFTPLLVLEHMAEQGNNSNINPLDQSEMISRLSTQLQALLHFMKPDFSFGDHHRLGSHSNTVSVLELLAKTQSYISVDPVLVSGIKRWIQQRQADDGGFSPLPTDVALSTPRNLSGSHMLDHQVEMTAETLVTLLQVGLENEVDWETMLQARYFLERNVFRVISPCPLSLMTYALILGK</sequence>
<feature type="domain" description="Alpha-macroglobulin-like TED" evidence="1">
    <location>
        <begin position="161"/>
        <end position="334"/>
    </location>
</feature>
<dbReference type="SUPFAM" id="SSF48239">
    <property type="entry name" value="Terpenoid cyclases/Protein prenyltransferases"/>
    <property type="match status" value="1"/>
</dbReference>
<protein>
    <recommendedName>
        <fullName evidence="5">Alpha-macroglobulin-like TED domain-containing protein</fullName>
    </recommendedName>
</protein>
<keyword evidence="4" id="KW-1185">Reference proteome</keyword>
<dbReference type="InterPro" id="IPR022041">
    <property type="entry name" value="Methyltransf_FA"/>
</dbReference>
<reference evidence="3 4" key="1">
    <citation type="submission" date="2017-12" db="EMBL/GenBank/DDBJ databases">
        <title>Hemimetabolous genomes reveal molecular basis of termite eusociality.</title>
        <authorList>
            <person name="Harrison M.C."/>
            <person name="Jongepier E."/>
            <person name="Robertson H.M."/>
            <person name="Arning N."/>
            <person name="Bitard-Feildel T."/>
            <person name="Chao H."/>
            <person name="Childers C.P."/>
            <person name="Dinh H."/>
            <person name="Doddapaneni H."/>
            <person name="Dugan S."/>
            <person name="Gowin J."/>
            <person name="Greiner C."/>
            <person name="Han Y."/>
            <person name="Hu H."/>
            <person name="Hughes D.S.T."/>
            <person name="Huylmans A.-K."/>
            <person name="Kemena C."/>
            <person name="Kremer L.P.M."/>
            <person name="Lee S.L."/>
            <person name="Lopez-Ezquerra A."/>
            <person name="Mallet L."/>
            <person name="Monroy-Kuhn J.M."/>
            <person name="Moser A."/>
            <person name="Murali S.C."/>
            <person name="Muzny D.M."/>
            <person name="Otani S."/>
            <person name="Piulachs M.-D."/>
            <person name="Poelchau M."/>
            <person name="Qu J."/>
            <person name="Schaub F."/>
            <person name="Wada-Katsumata A."/>
            <person name="Worley K.C."/>
            <person name="Xie Q."/>
            <person name="Ylla G."/>
            <person name="Poulsen M."/>
            <person name="Gibbs R.A."/>
            <person name="Schal C."/>
            <person name="Richards S."/>
            <person name="Belles X."/>
            <person name="Korb J."/>
            <person name="Bornberg-Bauer E."/>
        </authorList>
    </citation>
    <scope>NUCLEOTIDE SEQUENCE [LARGE SCALE GENOMIC DNA]</scope>
    <source>
        <tissue evidence="3">Whole body</tissue>
    </source>
</reference>
<gene>
    <name evidence="3" type="ORF">B7P43_G01344</name>
</gene>
<dbReference type="InterPro" id="IPR011626">
    <property type="entry name" value="Alpha-macroglobulin_TED"/>
</dbReference>
<evidence type="ECO:0008006" key="5">
    <source>
        <dbReference type="Google" id="ProtNLM"/>
    </source>
</evidence>
<name>A0A2J7RE65_9NEOP</name>
<dbReference type="Pfam" id="PF07678">
    <property type="entry name" value="TED_complement"/>
    <property type="match status" value="1"/>
</dbReference>
<feature type="non-terminal residue" evidence="3">
    <location>
        <position position="335"/>
    </location>
</feature>
<proteinExistence type="predicted"/>
<dbReference type="InterPro" id="IPR008930">
    <property type="entry name" value="Terpenoid_cyclase/PrenylTrfase"/>
</dbReference>
<dbReference type="GO" id="GO:0005615">
    <property type="term" value="C:extracellular space"/>
    <property type="evidence" value="ECO:0007669"/>
    <property type="project" value="InterPro"/>
</dbReference>
<organism evidence="3 4">
    <name type="scientific">Cryptotermes secundus</name>
    <dbReference type="NCBI Taxonomy" id="105785"/>
    <lineage>
        <taxon>Eukaryota</taxon>
        <taxon>Metazoa</taxon>
        <taxon>Ecdysozoa</taxon>
        <taxon>Arthropoda</taxon>
        <taxon>Hexapoda</taxon>
        <taxon>Insecta</taxon>
        <taxon>Pterygota</taxon>
        <taxon>Neoptera</taxon>
        <taxon>Polyneoptera</taxon>
        <taxon>Dictyoptera</taxon>
        <taxon>Blattodea</taxon>
        <taxon>Blattoidea</taxon>
        <taxon>Termitoidae</taxon>
        <taxon>Kalotermitidae</taxon>
        <taxon>Cryptotermitinae</taxon>
        <taxon>Cryptotermes</taxon>
    </lineage>
</organism>
<dbReference type="Proteomes" id="UP000235965">
    <property type="component" value="Unassembled WGS sequence"/>
</dbReference>
<dbReference type="Gene3D" id="1.50.10.20">
    <property type="match status" value="1"/>
</dbReference>
<dbReference type="EMBL" id="NEVH01005277">
    <property type="protein sequence ID" value="PNF39126.1"/>
    <property type="molecule type" value="Genomic_DNA"/>
</dbReference>
<dbReference type="OrthoDB" id="2142040at2759"/>
<dbReference type="PANTHER" id="PTHR36695">
    <property type="entry name" value="AGAP008648-PA"/>
    <property type="match status" value="1"/>
</dbReference>
<dbReference type="PANTHER" id="PTHR36695:SF12">
    <property type="entry name" value="AGAP008648-PA"/>
    <property type="match status" value="1"/>
</dbReference>
<evidence type="ECO:0000313" key="4">
    <source>
        <dbReference type="Proteomes" id="UP000235965"/>
    </source>
</evidence>